<dbReference type="Proteomes" id="UP000183982">
    <property type="component" value="Unassembled WGS sequence"/>
</dbReference>
<gene>
    <name evidence="1" type="ORF">SAMN05444000_10667</name>
</gene>
<sequence>MAFPMKFQHPNLRPNDGLRFQRRFPKDFREALGERNNAIQDTRLMQRNALKPPIKVQLRSIWRVAFYDLSKRIPISDASISLLDL</sequence>
<accession>A0A1M6HJE7</accession>
<keyword evidence="2" id="KW-1185">Reference proteome</keyword>
<reference evidence="2" key="1">
    <citation type="submission" date="2016-11" db="EMBL/GenBank/DDBJ databases">
        <authorList>
            <person name="Varghese N."/>
            <person name="Submissions S."/>
        </authorList>
    </citation>
    <scope>NUCLEOTIDE SEQUENCE [LARGE SCALE GENOMIC DNA]</scope>
    <source>
        <strain evidence="2">DSM 100564</strain>
    </source>
</reference>
<dbReference type="STRING" id="1470563.SAMN05444000_10667"/>
<protein>
    <submittedName>
        <fullName evidence="1">Uncharacterized protein</fullName>
    </submittedName>
</protein>
<dbReference type="EMBL" id="FQZQ01000006">
    <property type="protein sequence ID" value="SHJ22298.1"/>
    <property type="molecule type" value="Genomic_DNA"/>
</dbReference>
<evidence type="ECO:0000313" key="1">
    <source>
        <dbReference type="EMBL" id="SHJ22298.1"/>
    </source>
</evidence>
<dbReference type="AlphaFoldDB" id="A0A1M6HJE7"/>
<organism evidence="1 2">
    <name type="scientific">Shimia gijangensis</name>
    <dbReference type="NCBI Taxonomy" id="1470563"/>
    <lineage>
        <taxon>Bacteria</taxon>
        <taxon>Pseudomonadati</taxon>
        <taxon>Pseudomonadota</taxon>
        <taxon>Alphaproteobacteria</taxon>
        <taxon>Rhodobacterales</taxon>
        <taxon>Roseobacteraceae</taxon>
    </lineage>
</organism>
<proteinExistence type="predicted"/>
<name>A0A1M6HJE7_9RHOB</name>
<evidence type="ECO:0000313" key="2">
    <source>
        <dbReference type="Proteomes" id="UP000183982"/>
    </source>
</evidence>